<evidence type="ECO:0000313" key="1">
    <source>
        <dbReference type="EMBL" id="KAJ7216046.1"/>
    </source>
</evidence>
<dbReference type="Proteomes" id="UP001219525">
    <property type="component" value="Unassembled WGS sequence"/>
</dbReference>
<sequence>MDKFVTDPSFEAVKTFHTASLQSSQMAIVGRTPECLLDLDLDLRGHSTVWAVARDSHSRSELLQDIDVRRDATGGTRSRTTLTLEGNRTATPVSPCEPAHFKLETCHGEYPALLWKAGDGQARLIAGHCVAEELPCDDTVVVNFIDNKVVVIIRVYNLDYRFFHSDGIGVVKTDIPVFTLTAENISDVPDKYTRGGGVTETAAVVTASRPRVRHRPSTATSPTVDLHLSLESHYFLQSYYLRHVQWASLSSTPTLLVSTGYYQQQPDTPGGEPKQTLHKLVPPSDDNDVLGWWMHGRSPSVFCAYYRVSVSVKWLFSSCKHTMSDTDRQPLIKANFHCSDHHSKRTLKPRGVS</sequence>
<accession>A0AAD6YDZ8</accession>
<organism evidence="1 2">
    <name type="scientific">Mycena pura</name>
    <dbReference type="NCBI Taxonomy" id="153505"/>
    <lineage>
        <taxon>Eukaryota</taxon>
        <taxon>Fungi</taxon>
        <taxon>Dikarya</taxon>
        <taxon>Basidiomycota</taxon>
        <taxon>Agaricomycotina</taxon>
        <taxon>Agaricomycetes</taxon>
        <taxon>Agaricomycetidae</taxon>
        <taxon>Agaricales</taxon>
        <taxon>Marasmiineae</taxon>
        <taxon>Mycenaceae</taxon>
        <taxon>Mycena</taxon>
    </lineage>
</organism>
<name>A0AAD6YDZ8_9AGAR</name>
<comment type="caution">
    <text evidence="1">The sequence shown here is derived from an EMBL/GenBank/DDBJ whole genome shotgun (WGS) entry which is preliminary data.</text>
</comment>
<dbReference type="EMBL" id="JARJCW010000016">
    <property type="protein sequence ID" value="KAJ7216046.1"/>
    <property type="molecule type" value="Genomic_DNA"/>
</dbReference>
<keyword evidence="2" id="KW-1185">Reference proteome</keyword>
<evidence type="ECO:0000313" key="2">
    <source>
        <dbReference type="Proteomes" id="UP001219525"/>
    </source>
</evidence>
<protein>
    <submittedName>
        <fullName evidence="1">Uncharacterized protein</fullName>
    </submittedName>
</protein>
<proteinExistence type="predicted"/>
<gene>
    <name evidence="1" type="ORF">GGX14DRAFT_391706</name>
</gene>
<reference evidence="1" key="1">
    <citation type="submission" date="2023-03" db="EMBL/GenBank/DDBJ databases">
        <title>Massive genome expansion in bonnet fungi (Mycena s.s.) driven by repeated elements and novel gene families across ecological guilds.</title>
        <authorList>
            <consortium name="Lawrence Berkeley National Laboratory"/>
            <person name="Harder C.B."/>
            <person name="Miyauchi S."/>
            <person name="Viragh M."/>
            <person name="Kuo A."/>
            <person name="Thoen E."/>
            <person name="Andreopoulos B."/>
            <person name="Lu D."/>
            <person name="Skrede I."/>
            <person name="Drula E."/>
            <person name="Henrissat B."/>
            <person name="Morin E."/>
            <person name="Kohler A."/>
            <person name="Barry K."/>
            <person name="LaButti K."/>
            <person name="Morin E."/>
            <person name="Salamov A."/>
            <person name="Lipzen A."/>
            <person name="Mereny Z."/>
            <person name="Hegedus B."/>
            <person name="Baldrian P."/>
            <person name="Stursova M."/>
            <person name="Weitz H."/>
            <person name="Taylor A."/>
            <person name="Grigoriev I.V."/>
            <person name="Nagy L.G."/>
            <person name="Martin F."/>
            <person name="Kauserud H."/>
        </authorList>
    </citation>
    <scope>NUCLEOTIDE SEQUENCE</scope>
    <source>
        <strain evidence="1">9144</strain>
    </source>
</reference>
<dbReference type="AlphaFoldDB" id="A0AAD6YDZ8"/>